<keyword evidence="9" id="KW-0998">Cell outer membrane</keyword>
<dbReference type="Proteomes" id="UP000518878">
    <property type="component" value="Unassembled WGS sequence"/>
</dbReference>
<dbReference type="GO" id="GO:0015628">
    <property type="term" value="P:protein secretion by the type II secretion system"/>
    <property type="evidence" value="ECO:0007669"/>
    <property type="project" value="InterPro"/>
</dbReference>
<evidence type="ECO:0000256" key="5">
    <source>
        <dbReference type="ARBA" id="ARBA00022692"/>
    </source>
</evidence>
<keyword evidence="4" id="KW-1134">Transmembrane beta strand</keyword>
<keyword evidence="7" id="KW-0653">Protein transport</keyword>
<dbReference type="Gene3D" id="3.55.50.30">
    <property type="match status" value="1"/>
</dbReference>
<evidence type="ECO:0000256" key="8">
    <source>
        <dbReference type="ARBA" id="ARBA00023136"/>
    </source>
</evidence>
<evidence type="ECO:0000256" key="7">
    <source>
        <dbReference type="ARBA" id="ARBA00022927"/>
    </source>
</evidence>
<comment type="subcellular location">
    <subcellularLocation>
        <location evidence="1 10">Cell outer membrane</location>
    </subcellularLocation>
</comment>
<keyword evidence="5" id="KW-0812">Transmembrane</keyword>
<evidence type="ECO:0000313" key="16">
    <source>
        <dbReference type="Proteomes" id="UP000518878"/>
    </source>
</evidence>
<feature type="domain" description="NolW-like" evidence="13">
    <location>
        <begin position="333"/>
        <end position="456"/>
    </location>
</feature>
<dbReference type="Pfam" id="PF00263">
    <property type="entry name" value="Secretin"/>
    <property type="match status" value="1"/>
</dbReference>
<feature type="domain" description="GspD-like N0" evidence="14">
    <location>
        <begin position="97"/>
        <end position="163"/>
    </location>
</feature>
<evidence type="ECO:0000256" key="2">
    <source>
        <dbReference type="ARBA" id="ARBA00006980"/>
    </source>
</evidence>
<protein>
    <submittedName>
        <fullName evidence="15">Type II secretion system secretin GspD</fullName>
    </submittedName>
</protein>
<dbReference type="EMBL" id="JAAQTL010000001">
    <property type="protein sequence ID" value="NID16156.1"/>
    <property type="molecule type" value="Genomic_DNA"/>
</dbReference>
<feature type="region of interest" description="Disordered" evidence="11">
    <location>
        <begin position="385"/>
        <end position="420"/>
    </location>
</feature>
<feature type="domain" description="Type II/III secretion system secretin-like" evidence="12">
    <location>
        <begin position="529"/>
        <end position="692"/>
    </location>
</feature>
<dbReference type="AlphaFoldDB" id="A0A7X5TQ53"/>
<dbReference type="InterPro" id="IPR013356">
    <property type="entry name" value="T2SS_GspD"/>
</dbReference>
<sequence length="733" mass="77726">MMKRGMLGTAVLAALLTVACTSKNVKSDGVLEREALAGVDDPVPAALPLGGEDAPEASDTPAGRRIGDISRGNGHFIRPHGVATPKPEAKGEGAVTLNFENQPIEAVVKAILGDLLDANYSIAPGVEGAISFSTAKPVKQEEALPILETLLSWTGNALVREHGRYSILPASRAVAGRIAPSLKAAKPAAGTNARLFPLRHVAAPAMAKLLEPFALPGAILLADPARNVLVVAGTRDELANYQETIETFDVDWVAGMSVGVFSLENAYVGELLPALESVFGEKSNTPIAGLFRFIPIERTNALVVIATRAEHVDQVGDWIARIDRGGGNEPRLFVYEVRNLLASDVAKYVGNVFGGAVAGDSPPSIAPGLSATSLFGGLGIDAKSDDPASLTGDNPADEASAFFSPPKPAASSGHPGDAKSGIRITAVDANNQLMIRARPSQWAEIRQAIERLDATPLQVQIETRILEVNLVDAFRFGVQWYLEGLAGGDGEVTQPGNKQRWKLGNAPAKSEDTFYYSFANRNVSVAIRAMEQSGNTRTLSAPSLVVVNNRKARIQVGDQIPVTQTFVNPGFGSGNPVGQVEYKDTGVILDVRPRVNPGGLVYLDVTQEVSRPDETRKTEGNLAISKRKLTTQVAVQSGQTVLLGGLIQDSAHTKQDGVPGLSRIPLLGALFRDRSSGSGRTELIVLITPKVIANGEDAKRVSDDYRLKFRSLQPFEAAAREASRPAVQENAEG</sequence>
<feature type="compositionally biased region" description="Low complexity" evidence="11">
    <location>
        <begin position="399"/>
        <end position="412"/>
    </location>
</feature>
<evidence type="ECO:0000313" key="15">
    <source>
        <dbReference type="EMBL" id="NID16156.1"/>
    </source>
</evidence>
<proteinExistence type="inferred from homology"/>
<evidence type="ECO:0000256" key="9">
    <source>
        <dbReference type="ARBA" id="ARBA00023237"/>
    </source>
</evidence>
<gene>
    <name evidence="15" type="primary">gspD</name>
    <name evidence="15" type="ORF">HBF32_11865</name>
</gene>
<feature type="region of interest" description="Disordered" evidence="11">
    <location>
        <begin position="42"/>
        <end position="63"/>
    </location>
</feature>
<dbReference type="InterPro" id="IPR050810">
    <property type="entry name" value="Bact_Secretion_Sys_Channel"/>
</dbReference>
<feature type="domain" description="NolW-like" evidence="13">
    <location>
        <begin position="194"/>
        <end position="251"/>
    </location>
</feature>
<evidence type="ECO:0000259" key="14">
    <source>
        <dbReference type="Pfam" id="PF21305"/>
    </source>
</evidence>
<dbReference type="InterPro" id="IPR004846">
    <property type="entry name" value="T2SS/T3SS_dom"/>
</dbReference>
<accession>A0A7X5TQ53</accession>
<evidence type="ECO:0000259" key="12">
    <source>
        <dbReference type="Pfam" id="PF00263"/>
    </source>
</evidence>
<evidence type="ECO:0000259" key="13">
    <source>
        <dbReference type="Pfam" id="PF03958"/>
    </source>
</evidence>
<feature type="domain" description="NolW-like" evidence="13">
    <location>
        <begin position="259"/>
        <end position="325"/>
    </location>
</feature>
<dbReference type="InterPro" id="IPR004845">
    <property type="entry name" value="T2SS_GspD_CS"/>
</dbReference>
<dbReference type="PROSITE" id="PS51257">
    <property type="entry name" value="PROKAR_LIPOPROTEIN"/>
    <property type="match status" value="1"/>
</dbReference>
<dbReference type="InterPro" id="IPR049371">
    <property type="entry name" value="GspD-like_N0"/>
</dbReference>
<evidence type="ECO:0000256" key="4">
    <source>
        <dbReference type="ARBA" id="ARBA00022452"/>
    </source>
</evidence>
<dbReference type="NCBIfam" id="TIGR02517">
    <property type="entry name" value="type_II_gspD"/>
    <property type="match status" value="1"/>
</dbReference>
<dbReference type="PANTHER" id="PTHR30332:SF25">
    <property type="entry name" value="SECRETIN XPSD"/>
    <property type="match status" value="1"/>
</dbReference>
<name>A0A7X5TQ53_9GAMM</name>
<dbReference type="GO" id="GO:0015627">
    <property type="term" value="C:type II protein secretion system complex"/>
    <property type="evidence" value="ECO:0007669"/>
    <property type="project" value="InterPro"/>
</dbReference>
<dbReference type="Pfam" id="PF21305">
    <property type="entry name" value="type_II_gspD_N0"/>
    <property type="match status" value="1"/>
</dbReference>
<keyword evidence="8" id="KW-0472">Membrane</keyword>
<evidence type="ECO:0000256" key="3">
    <source>
        <dbReference type="ARBA" id="ARBA00022448"/>
    </source>
</evidence>
<reference evidence="15 16" key="1">
    <citation type="journal article" date="2006" name="Int. J. Syst. Evol. Microbiol.">
        <title>Dyella yeojuensis sp. nov., isolated from greenhouse soil in Korea.</title>
        <authorList>
            <person name="Kim B.Y."/>
            <person name="Weon H.Y."/>
            <person name="Lee K.H."/>
            <person name="Seok S.J."/>
            <person name="Kwon S.W."/>
            <person name="Go S.J."/>
            <person name="Stackebrandt E."/>
        </authorList>
    </citation>
    <scope>NUCLEOTIDE SEQUENCE [LARGE SCALE GENOMIC DNA]</scope>
    <source>
        <strain evidence="15 16">DSM 17673</strain>
    </source>
</reference>
<evidence type="ECO:0000256" key="11">
    <source>
        <dbReference type="SAM" id="MobiDB-lite"/>
    </source>
</evidence>
<keyword evidence="3 10" id="KW-0813">Transport</keyword>
<dbReference type="Gene3D" id="3.30.1370.120">
    <property type="match status" value="3"/>
</dbReference>
<comment type="caution">
    <text evidence="15">The sequence shown here is derived from an EMBL/GenBank/DDBJ whole genome shotgun (WGS) entry which is preliminary data.</text>
</comment>
<dbReference type="InterPro" id="IPR038591">
    <property type="entry name" value="NolW-like_sf"/>
</dbReference>
<dbReference type="InterPro" id="IPR005644">
    <property type="entry name" value="NolW-like"/>
</dbReference>
<dbReference type="InterPro" id="IPR001775">
    <property type="entry name" value="GspD/PilQ"/>
</dbReference>
<dbReference type="PRINTS" id="PR00811">
    <property type="entry name" value="BCTERIALGSPD"/>
</dbReference>
<dbReference type="PANTHER" id="PTHR30332">
    <property type="entry name" value="PROBABLE GENERAL SECRETION PATHWAY PROTEIN D"/>
    <property type="match status" value="1"/>
</dbReference>
<organism evidence="15 16">
    <name type="scientific">Luteibacter yeojuensis</name>
    <dbReference type="NCBI Taxonomy" id="345309"/>
    <lineage>
        <taxon>Bacteria</taxon>
        <taxon>Pseudomonadati</taxon>
        <taxon>Pseudomonadota</taxon>
        <taxon>Gammaproteobacteria</taxon>
        <taxon>Lysobacterales</taxon>
        <taxon>Rhodanobacteraceae</taxon>
        <taxon>Luteibacter</taxon>
    </lineage>
</organism>
<evidence type="ECO:0000256" key="6">
    <source>
        <dbReference type="ARBA" id="ARBA00022729"/>
    </source>
</evidence>
<keyword evidence="6" id="KW-0732">Signal</keyword>
<dbReference type="GO" id="GO:0009279">
    <property type="term" value="C:cell outer membrane"/>
    <property type="evidence" value="ECO:0007669"/>
    <property type="project" value="UniProtKB-SubCell"/>
</dbReference>
<evidence type="ECO:0000256" key="1">
    <source>
        <dbReference type="ARBA" id="ARBA00004442"/>
    </source>
</evidence>
<dbReference type="PROSITE" id="PS00875">
    <property type="entry name" value="T2SP_D"/>
    <property type="match status" value="1"/>
</dbReference>
<keyword evidence="16" id="KW-1185">Reference proteome</keyword>
<dbReference type="Pfam" id="PF03958">
    <property type="entry name" value="Secretin_N"/>
    <property type="match status" value="3"/>
</dbReference>
<evidence type="ECO:0000256" key="10">
    <source>
        <dbReference type="RuleBase" id="RU004004"/>
    </source>
</evidence>
<comment type="similarity">
    <text evidence="2">Belongs to the bacterial secretin family. GSP D subfamily.</text>
</comment>